<evidence type="ECO:0000256" key="8">
    <source>
        <dbReference type="SAM" id="Phobius"/>
    </source>
</evidence>
<evidence type="ECO:0000256" key="7">
    <source>
        <dbReference type="ARBA" id="ARBA00023136"/>
    </source>
</evidence>
<evidence type="ECO:0000256" key="4">
    <source>
        <dbReference type="ARBA" id="ARBA00022692"/>
    </source>
</evidence>
<evidence type="ECO:0000259" key="9">
    <source>
        <dbReference type="Pfam" id="PF01578"/>
    </source>
</evidence>
<evidence type="ECO:0000256" key="6">
    <source>
        <dbReference type="ARBA" id="ARBA00022989"/>
    </source>
</evidence>
<accession>A0A6J4IKS0</accession>
<dbReference type="InterPro" id="IPR002541">
    <property type="entry name" value="Cyt_c_assembly"/>
</dbReference>
<feature type="transmembrane region" description="Helical" evidence="8">
    <location>
        <begin position="147"/>
        <end position="167"/>
    </location>
</feature>
<dbReference type="PRINTS" id="PR01386">
    <property type="entry name" value="CCMCBIOGNSIS"/>
</dbReference>
<keyword evidence="10" id="KW-0456">Lyase</keyword>
<protein>
    <recommendedName>
        <fullName evidence="3">Heme exporter protein C</fullName>
    </recommendedName>
</protein>
<feature type="domain" description="Cytochrome c assembly protein" evidence="9">
    <location>
        <begin position="9"/>
        <end position="170"/>
    </location>
</feature>
<keyword evidence="6 8" id="KW-1133">Transmembrane helix</keyword>
<dbReference type="PANTHER" id="PTHR30071:SF1">
    <property type="entry name" value="CYTOCHROME B_B6 PROTEIN-RELATED"/>
    <property type="match status" value="1"/>
</dbReference>
<keyword evidence="5" id="KW-0201">Cytochrome c-type biogenesis</keyword>
<dbReference type="PANTHER" id="PTHR30071">
    <property type="entry name" value="HEME EXPORTER PROTEIN C"/>
    <property type="match status" value="1"/>
</dbReference>
<feature type="transmembrane region" description="Helical" evidence="8">
    <location>
        <begin position="12"/>
        <end position="34"/>
    </location>
</feature>
<comment type="subcellular location">
    <subcellularLocation>
        <location evidence="1">Membrane</location>
        <topology evidence="1">Multi-pass membrane protein</topology>
    </subcellularLocation>
</comment>
<dbReference type="GO" id="GO:0016829">
    <property type="term" value="F:lyase activity"/>
    <property type="evidence" value="ECO:0007669"/>
    <property type="project" value="UniProtKB-KW"/>
</dbReference>
<organism evidence="10">
    <name type="scientific">uncultured Chloroflexia bacterium</name>
    <dbReference type="NCBI Taxonomy" id="1672391"/>
    <lineage>
        <taxon>Bacteria</taxon>
        <taxon>Bacillati</taxon>
        <taxon>Chloroflexota</taxon>
        <taxon>Chloroflexia</taxon>
        <taxon>environmental samples</taxon>
    </lineage>
</organism>
<sequence>MIAMTTFARRMPVFGKITTTLLMLLVTGAMFLWVPRQQGLGNTGRIIIMHVPTAWLSTLAFGIAAIYSVLYLRRRRPGDDDRALAAVEQGLLFSILATATGSVFAKVVWGSFWNWDPRETSILVLLLIYGAYFALRSAIDDPERRQTLAAVYAVLAFATAPLLTFVVPRLAETTLHPNCAFLEGSTCDGVVLREGQVNGLGDTRVQLLEIQRSGDEVTAVVDVSSVGFAERTTMQPSFNTATNEQIAMPTFPNSRFMMVVQEVRPDGTLLLNIRAPGNESQLGNVATRTTFFASLLGFTFLFWWVYRLRVDTLTLRRRLLTERWT</sequence>
<dbReference type="GO" id="GO:0005886">
    <property type="term" value="C:plasma membrane"/>
    <property type="evidence" value="ECO:0007669"/>
    <property type="project" value="TreeGrafter"/>
</dbReference>
<feature type="transmembrane region" description="Helical" evidence="8">
    <location>
        <begin position="91"/>
        <end position="112"/>
    </location>
</feature>
<evidence type="ECO:0000256" key="5">
    <source>
        <dbReference type="ARBA" id="ARBA00022748"/>
    </source>
</evidence>
<dbReference type="GO" id="GO:0015232">
    <property type="term" value="F:heme transmembrane transporter activity"/>
    <property type="evidence" value="ECO:0007669"/>
    <property type="project" value="InterPro"/>
</dbReference>
<feature type="transmembrane region" description="Helical" evidence="8">
    <location>
        <begin position="118"/>
        <end position="135"/>
    </location>
</feature>
<comment type="similarity">
    <text evidence="2">Belongs to the CcmC/CycZ/HelC family.</text>
</comment>
<dbReference type="InterPro" id="IPR003557">
    <property type="entry name" value="Cyt_c_biogenesis_CcmC"/>
</dbReference>
<feature type="transmembrane region" description="Helical" evidence="8">
    <location>
        <begin position="290"/>
        <end position="308"/>
    </location>
</feature>
<gene>
    <name evidence="10" type="ORF">AVDCRST_MAG93-1951</name>
</gene>
<dbReference type="InterPro" id="IPR045062">
    <property type="entry name" value="Cyt_c_biogenesis_CcsA/CcmC"/>
</dbReference>
<feature type="transmembrane region" description="Helical" evidence="8">
    <location>
        <begin position="46"/>
        <end position="70"/>
    </location>
</feature>
<proteinExistence type="inferred from homology"/>
<dbReference type="Pfam" id="PF01578">
    <property type="entry name" value="Cytochrom_C_asm"/>
    <property type="match status" value="1"/>
</dbReference>
<name>A0A6J4IKS0_9CHLR</name>
<keyword evidence="4 8" id="KW-0812">Transmembrane</keyword>
<reference evidence="10" key="1">
    <citation type="submission" date="2020-02" db="EMBL/GenBank/DDBJ databases">
        <authorList>
            <person name="Meier V. D."/>
        </authorList>
    </citation>
    <scope>NUCLEOTIDE SEQUENCE</scope>
    <source>
        <strain evidence="10">AVDCRST_MAG93</strain>
    </source>
</reference>
<dbReference type="EMBL" id="CADCTR010000662">
    <property type="protein sequence ID" value="CAA9255569.1"/>
    <property type="molecule type" value="Genomic_DNA"/>
</dbReference>
<keyword evidence="7 8" id="KW-0472">Membrane</keyword>
<evidence type="ECO:0000256" key="2">
    <source>
        <dbReference type="ARBA" id="ARBA00005840"/>
    </source>
</evidence>
<dbReference type="GO" id="GO:0017004">
    <property type="term" value="P:cytochrome complex assembly"/>
    <property type="evidence" value="ECO:0007669"/>
    <property type="project" value="UniProtKB-KW"/>
</dbReference>
<dbReference type="AlphaFoldDB" id="A0A6J4IKS0"/>
<evidence type="ECO:0000256" key="3">
    <source>
        <dbReference type="ARBA" id="ARBA00016463"/>
    </source>
</evidence>
<evidence type="ECO:0000313" key="10">
    <source>
        <dbReference type="EMBL" id="CAA9255569.1"/>
    </source>
</evidence>
<dbReference type="GO" id="GO:0020037">
    <property type="term" value="F:heme binding"/>
    <property type="evidence" value="ECO:0007669"/>
    <property type="project" value="InterPro"/>
</dbReference>
<evidence type="ECO:0000256" key="1">
    <source>
        <dbReference type="ARBA" id="ARBA00004141"/>
    </source>
</evidence>